<gene>
    <name evidence="3" type="ORF">ACFFJ3_11745</name>
</gene>
<dbReference type="PANTHER" id="PTHR34068:SF1">
    <property type="entry name" value="UPF0145 PROTEIN YBJQ"/>
    <property type="match status" value="1"/>
</dbReference>
<dbReference type="Pfam" id="PF01906">
    <property type="entry name" value="YbjQ_1"/>
    <property type="match status" value="1"/>
</dbReference>
<sequence>MNNYIILVSNGIYVAVDILSNSASNEITSLLQQGFTIAYDSCKAESIEQALRTWQKQKEGTYGYEHIITSTTSVLARNIEIVEVKGVITATIVAGMSFLRDLSAVIRDFTGGNSGTYMSKLDDIKSQALVQLRRQADELGCNAVIGVSIDVDEISGGGKSMMMVTASGTAVNMEKLVTPPSS</sequence>
<dbReference type="HAMAP" id="MF_00338">
    <property type="entry name" value="UPF0145"/>
    <property type="match status" value="1"/>
</dbReference>
<proteinExistence type="inferred from homology"/>
<dbReference type="InterPro" id="IPR035439">
    <property type="entry name" value="UPF0145_dom_sf"/>
</dbReference>
<protein>
    <recommendedName>
        <fullName evidence="2">UPF0145 protein ACFFJ3_11745</fullName>
    </recommendedName>
</protein>
<dbReference type="Gene3D" id="3.30.110.70">
    <property type="entry name" value="Hypothetical protein apc22750. Chain B"/>
    <property type="match status" value="1"/>
</dbReference>
<name>A0ABV6EDU3_9GAMM</name>
<evidence type="ECO:0000313" key="4">
    <source>
        <dbReference type="Proteomes" id="UP001589792"/>
    </source>
</evidence>
<dbReference type="Proteomes" id="UP001589792">
    <property type="component" value="Unassembled WGS sequence"/>
</dbReference>
<dbReference type="RefSeq" id="WP_380675470.1">
    <property type="nucleotide sequence ID" value="NZ_CP173186.1"/>
</dbReference>
<evidence type="ECO:0000313" key="3">
    <source>
        <dbReference type="EMBL" id="MFC0227169.1"/>
    </source>
</evidence>
<dbReference type="InterPro" id="IPR002765">
    <property type="entry name" value="UPF0145_YbjQ-like"/>
</dbReference>
<accession>A0ABV6EDU3</accession>
<keyword evidence="4" id="KW-1185">Reference proteome</keyword>
<dbReference type="EMBL" id="JBHLXG010000010">
    <property type="protein sequence ID" value="MFC0227169.1"/>
    <property type="molecule type" value="Genomic_DNA"/>
</dbReference>
<dbReference type="SUPFAM" id="SSF117782">
    <property type="entry name" value="YbjQ-like"/>
    <property type="match status" value="1"/>
</dbReference>
<reference evidence="3 4" key="1">
    <citation type="submission" date="2024-09" db="EMBL/GenBank/DDBJ databases">
        <authorList>
            <person name="Sun Q."/>
            <person name="Mori K."/>
        </authorList>
    </citation>
    <scope>NUCLEOTIDE SEQUENCE [LARGE SCALE GENOMIC DNA]</scope>
    <source>
        <strain evidence="3 4">CCM 8626</strain>
    </source>
</reference>
<comment type="caution">
    <text evidence="3">The sequence shown here is derived from an EMBL/GenBank/DDBJ whole genome shotgun (WGS) entry which is preliminary data.</text>
</comment>
<comment type="similarity">
    <text evidence="1 2">Belongs to the UPF0145 family.</text>
</comment>
<evidence type="ECO:0000256" key="1">
    <source>
        <dbReference type="ARBA" id="ARBA00010751"/>
    </source>
</evidence>
<organism evidence="3 4">
    <name type="scientific">Serratia aquatilis</name>
    <dbReference type="NCBI Taxonomy" id="1737515"/>
    <lineage>
        <taxon>Bacteria</taxon>
        <taxon>Pseudomonadati</taxon>
        <taxon>Pseudomonadota</taxon>
        <taxon>Gammaproteobacteria</taxon>
        <taxon>Enterobacterales</taxon>
        <taxon>Yersiniaceae</taxon>
        <taxon>Serratia</taxon>
    </lineage>
</organism>
<evidence type="ECO:0000256" key="2">
    <source>
        <dbReference type="HAMAP-Rule" id="MF_00338"/>
    </source>
</evidence>
<dbReference type="PANTHER" id="PTHR34068">
    <property type="entry name" value="UPF0145 PROTEIN YBJQ"/>
    <property type="match status" value="1"/>
</dbReference>